<protein>
    <recommendedName>
        <fullName evidence="3">F-box domain-containing protein</fullName>
    </recommendedName>
</protein>
<sequence length="152" mass="16734">MSSAASTIFSETATSPLAAHLSTNYCPTDEEIVEIKELIAGPSLRVHALDDEIAAVYKRLHSLKAEREDLVAHIESYRALISPVRRLPLDIVQHIFMSCLPDRNCVMGATEAPLLLGRICGLWRATALSMPLLLSRIHIVAPHETVFRPAQA</sequence>
<proteinExistence type="predicted"/>
<name>A0AAD7FW06_9AGAR</name>
<dbReference type="EMBL" id="JARKIF010000002">
    <property type="protein sequence ID" value="KAJ7646459.1"/>
    <property type="molecule type" value="Genomic_DNA"/>
</dbReference>
<evidence type="ECO:0000313" key="2">
    <source>
        <dbReference type="Proteomes" id="UP001221142"/>
    </source>
</evidence>
<keyword evidence="2" id="KW-1185">Reference proteome</keyword>
<accession>A0AAD7FW06</accession>
<evidence type="ECO:0000313" key="1">
    <source>
        <dbReference type="EMBL" id="KAJ7646459.1"/>
    </source>
</evidence>
<evidence type="ECO:0008006" key="3">
    <source>
        <dbReference type="Google" id="ProtNLM"/>
    </source>
</evidence>
<gene>
    <name evidence="1" type="ORF">FB45DRAFT_997988</name>
</gene>
<reference evidence="1" key="1">
    <citation type="submission" date="2023-03" db="EMBL/GenBank/DDBJ databases">
        <title>Massive genome expansion in bonnet fungi (Mycena s.s.) driven by repeated elements and novel gene families across ecological guilds.</title>
        <authorList>
            <consortium name="Lawrence Berkeley National Laboratory"/>
            <person name="Harder C.B."/>
            <person name="Miyauchi S."/>
            <person name="Viragh M."/>
            <person name="Kuo A."/>
            <person name="Thoen E."/>
            <person name="Andreopoulos B."/>
            <person name="Lu D."/>
            <person name="Skrede I."/>
            <person name="Drula E."/>
            <person name="Henrissat B."/>
            <person name="Morin E."/>
            <person name="Kohler A."/>
            <person name="Barry K."/>
            <person name="LaButti K."/>
            <person name="Morin E."/>
            <person name="Salamov A."/>
            <person name="Lipzen A."/>
            <person name="Mereny Z."/>
            <person name="Hegedus B."/>
            <person name="Baldrian P."/>
            <person name="Stursova M."/>
            <person name="Weitz H."/>
            <person name="Taylor A."/>
            <person name="Grigoriev I.V."/>
            <person name="Nagy L.G."/>
            <person name="Martin F."/>
            <person name="Kauserud H."/>
        </authorList>
    </citation>
    <scope>NUCLEOTIDE SEQUENCE</scope>
    <source>
        <strain evidence="1">9284</strain>
    </source>
</reference>
<dbReference type="AlphaFoldDB" id="A0AAD7FW06"/>
<feature type="non-terminal residue" evidence="1">
    <location>
        <position position="152"/>
    </location>
</feature>
<comment type="caution">
    <text evidence="1">The sequence shown here is derived from an EMBL/GenBank/DDBJ whole genome shotgun (WGS) entry which is preliminary data.</text>
</comment>
<dbReference type="Proteomes" id="UP001221142">
    <property type="component" value="Unassembled WGS sequence"/>
</dbReference>
<organism evidence="1 2">
    <name type="scientific">Roridomyces roridus</name>
    <dbReference type="NCBI Taxonomy" id="1738132"/>
    <lineage>
        <taxon>Eukaryota</taxon>
        <taxon>Fungi</taxon>
        <taxon>Dikarya</taxon>
        <taxon>Basidiomycota</taxon>
        <taxon>Agaricomycotina</taxon>
        <taxon>Agaricomycetes</taxon>
        <taxon>Agaricomycetidae</taxon>
        <taxon>Agaricales</taxon>
        <taxon>Marasmiineae</taxon>
        <taxon>Mycenaceae</taxon>
        <taxon>Roridomyces</taxon>
    </lineage>
</organism>